<dbReference type="OrthoDB" id="7412264at2759"/>
<evidence type="ECO:0008006" key="5">
    <source>
        <dbReference type="Google" id="ProtNLM"/>
    </source>
</evidence>
<feature type="region of interest" description="Disordered" evidence="1">
    <location>
        <begin position="39"/>
        <end position="111"/>
    </location>
</feature>
<name>A0A9P0GHT0_9CUCU</name>
<feature type="signal peptide" evidence="2">
    <location>
        <begin position="1"/>
        <end position="20"/>
    </location>
</feature>
<evidence type="ECO:0000313" key="3">
    <source>
        <dbReference type="EMBL" id="CAH1110270.1"/>
    </source>
</evidence>
<reference evidence="3" key="1">
    <citation type="submission" date="2022-01" db="EMBL/GenBank/DDBJ databases">
        <authorList>
            <person name="King R."/>
        </authorList>
    </citation>
    <scope>NUCLEOTIDE SEQUENCE</scope>
</reference>
<keyword evidence="2" id="KW-0732">Signal</keyword>
<feature type="compositionally biased region" description="Acidic residues" evidence="1">
    <location>
        <begin position="67"/>
        <end position="79"/>
    </location>
</feature>
<accession>A0A9P0GHT0</accession>
<evidence type="ECO:0000313" key="4">
    <source>
        <dbReference type="Proteomes" id="UP001153636"/>
    </source>
</evidence>
<feature type="compositionally biased region" description="Basic and acidic residues" evidence="1">
    <location>
        <begin position="89"/>
        <end position="103"/>
    </location>
</feature>
<evidence type="ECO:0000256" key="1">
    <source>
        <dbReference type="SAM" id="MobiDB-lite"/>
    </source>
</evidence>
<keyword evidence="4" id="KW-1185">Reference proteome</keyword>
<feature type="compositionally biased region" description="Basic and acidic residues" evidence="1">
    <location>
        <begin position="49"/>
        <end position="66"/>
    </location>
</feature>
<gene>
    <name evidence="3" type="ORF">PSYICH_LOCUS10514</name>
</gene>
<organism evidence="3 4">
    <name type="scientific">Psylliodes chrysocephalus</name>
    <dbReference type="NCBI Taxonomy" id="3402493"/>
    <lineage>
        <taxon>Eukaryota</taxon>
        <taxon>Metazoa</taxon>
        <taxon>Ecdysozoa</taxon>
        <taxon>Arthropoda</taxon>
        <taxon>Hexapoda</taxon>
        <taxon>Insecta</taxon>
        <taxon>Pterygota</taxon>
        <taxon>Neoptera</taxon>
        <taxon>Endopterygota</taxon>
        <taxon>Coleoptera</taxon>
        <taxon>Polyphaga</taxon>
        <taxon>Cucujiformia</taxon>
        <taxon>Chrysomeloidea</taxon>
        <taxon>Chrysomelidae</taxon>
        <taxon>Galerucinae</taxon>
        <taxon>Alticini</taxon>
        <taxon>Psylliodes</taxon>
    </lineage>
</organism>
<sequence>MRKLLFIALLMLSLLSLLKANPFDTIISSDISHKTLDELETSKQISDSETSKTEENIETEQKTDDNKGEDELEDEEETNDVPNLPDKPSLLDKLKGNKNKDEGSSQEESEPIPCTCGVFLSGQFKKGSKKQPKGMPVLTQEMDTSFMNNAVGNRQCTNKCLELIIKHLPKSNEIICATVEREHVYKERAYLFVKNHSDKWHGTNLSAGREYCCRDYVSYKCPVG</sequence>
<dbReference type="AlphaFoldDB" id="A0A9P0GHT0"/>
<proteinExistence type="predicted"/>
<feature type="chain" id="PRO_5040255311" description="Follicle cell protein 3C-1" evidence="2">
    <location>
        <begin position="21"/>
        <end position="224"/>
    </location>
</feature>
<protein>
    <recommendedName>
        <fullName evidence="5">Follicle cell protein 3C-1</fullName>
    </recommendedName>
</protein>
<dbReference type="Proteomes" id="UP001153636">
    <property type="component" value="Chromosome 4"/>
</dbReference>
<evidence type="ECO:0000256" key="2">
    <source>
        <dbReference type="SAM" id="SignalP"/>
    </source>
</evidence>
<dbReference type="EMBL" id="OV651816">
    <property type="protein sequence ID" value="CAH1110270.1"/>
    <property type="molecule type" value="Genomic_DNA"/>
</dbReference>